<dbReference type="EMBL" id="BARU01033229">
    <property type="protein sequence ID" value="GAH65023.1"/>
    <property type="molecule type" value="Genomic_DNA"/>
</dbReference>
<dbReference type="InterPro" id="IPR008490">
    <property type="entry name" value="Transposase_InsH_N"/>
</dbReference>
<organism evidence="3">
    <name type="scientific">marine sediment metagenome</name>
    <dbReference type="NCBI Taxonomy" id="412755"/>
    <lineage>
        <taxon>unclassified sequences</taxon>
        <taxon>metagenomes</taxon>
        <taxon>ecological metagenomes</taxon>
    </lineage>
</organism>
<comment type="caution">
    <text evidence="3">The sequence shown here is derived from an EMBL/GenBank/DDBJ whole genome shotgun (WGS) entry which is preliminary data.</text>
</comment>
<reference evidence="3" key="1">
    <citation type="journal article" date="2014" name="Front. Microbiol.">
        <title>High frequency of phylogenetically diverse reductive dehalogenase-homologous genes in deep subseafloor sedimentary metagenomes.</title>
        <authorList>
            <person name="Kawai M."/>
            <person name="Futagami T."/>
            <person name="Toyoda A."/>
            <person name="Takaki Y."/>
            <person name="Nishi S."/>
            <person name="Hori S."/>
            <person name="Arai W."/>
            <person name="Tsubouchi T."/>
            <person name="Morono Y."/>
            <person name="Uchiyama I."/>
            <person name="Ito T."/>
            <person name="Fujiyama A."/>
            <person name="Inagaki F."/>
            <person name="Takami H."/>
        </authorList>
    </citation>
    <scope>NUCLEOTIDE SEQUENCE</scope>
    <source>
        <strain evidence="3">Expedition CK06-06</strain>
    </source>
</reference>
<name>X1J5K3_9ZZZZ</name>
<dbReference type="PANTHER" id="PTHR33408">
    <property type="entry name" value="TRANSPOSASE"/>
    <property type="match status" value="1"/>
</dbReference>
<evidence type="ECO:0000256" key="1">
    <source>
        <dbReference type="SAM" id="Phobius"/>
    </source>
</evidence>
<evidence type="ECO:0000259" key="2">
    <source>
        <dbReference type="Pfam" id="PF05598"/>
    </source>
</evidence>
<keyword evidence="1" id="KW-1133">Transmembrane helix</keyword>
<proteinExistence type="predicted"/>
<sequence>MYLMPVSIRDWLPENHLAWFILDAVKEFDPTPFYRKYCADGWGRAAYELGMMVSLLLYAYCLGIRSSRQIERACEEHIAFRVITANQKPDYSTICRSRKENEEKLADLFTAVLQLCAQAGLVHPVE</sequence>
<keyword evidence="1" id="KW-0812">Transmembrane</keyword>
<feature type="transmembrane region" description="Helical" evidence="1">
    <location>
        <begin position="45"/>
        <end position="63"/>
    </location>
</feature>
<evidence type="ECO:0000313" key="3">
    <source>
        <dbReference type="EMBL" id="GAH65023.1"/>
    </source>
</evidence>
<keyword evidence="1" id="KW-0472">Membrane</keyword>
<dbReference type="AlphaFoldDB" id="X1J5K3"/>
<accession>X1J5K3</accession>
<gene>
    <name evidence="3" type="ORF">S03H2_52315</name>
</gene>
<feature type="domain" description="Transposase InsH N-terminal" evidence="2">
    <location>
        <begin position="7"/>
        <end position="99"/>
    </location>
</feature>
<protein>
    <recommendedName>
        <fullName evidence="2">Transposase InsH N-terminal domain-containing protein</fullName>
    </recommendedName>
</protein>
<dbReference type="Pfam" id="PF05598">
    <property type="entry name" value="DUF772"/>
    <property type="match status" value="1"/>
</dbReference>
<dbReference type="PANTHER" id="PTHR33408:SF2">
    <property type="entry name" value="TRANSPOSASE DDE DOMAIN-CONTAINING PROTEIN"/>
    <property type="match status" value="1"/>
</dbReference>